<dbReference type="InterPro" id="IPR017441">
    <property type="entry name" value="Protein_kinase_ATP_BS"/>
</dbReference>
<dbReference type="SUPFAM" id="SSF56112">
    <property type="entry name" value="Protein kinase-like (PK-like)"/>
    <property type="match status" value="2"/>
</dbReference>
<organism evidence="3 4">
    <name type="scientific">Ambispora gerdemannii</name>
    <dbReference type="NCBI Taxonomy" id="144530"/>
    <lineage>
        <taxon>Eukaryota</taxon>
        <taxon>Fungi</taxon>
        <taxon>Fungi incertae sedis</taxon>
        <taxon>Mucoromycota</taxon>
        <taxon>Glomeromycotina</taxon>
        <taxon>Glomeromycetes</taxon>
        <taxon>Archaeosporales</taxon>
        <taxon>Ambisporaceae</taxon>
        <taxon>Ambispora</taxon>
    </lineage>
</organism>
<dbReference type="PRINTS" id="PR00109">
    <property type="entry name" value="TYRKINASE"/>
</dbReference>
<keyword evidence="1" id="KW-0067">ATP-binding</keyword>
<dbReference type="InterPro" id="IPR001245">
    <property type="entry name" value="Ser-Thr/Tyr_kinase_cat_dom"/>
</dbReference>
<name>A0A9N8VZ73_9GLOM</name>
<evidence type="ECO:0000313" key="3">
    <source>
        <dbReference type="EMBL" id="CAG8471481.1"/>
    </source>
</evidence>
<dbReference type="Proteomes" id="UP000789831">
    <property type="component" value="Unassembled WGS sequence"/>
</dbReference>
<dbReference type="GO" id="GO:0005524">
    <property type="term" value="F:ATP binding"/>
    <property type="evidence" value="ECO:0007669"/>
    <property type="project" value="UniProtKB-UniRule"/>
</dbReference>
<proteinExistence type="predicted"/>
<dbReference type="InterPro" id="IPR000719">
    <property type="entry name" value="Prot_kinase_dom"/>
</dbReference>
<accession>A0A9N8VZ73</accession>
<dbReference type="Gene3D" id="1.10.510.10">
    <property type="entry name" value="Transferase(Phosphotransferase) domain 1"/>
    <property type="match status" value="2"/>
</dbReference>
<comment type="caution">
    <text evidence="3">The sequence shown here is derived from an EMBL/GenBank/DDBJ whole genome shotgun (WGS) entry which is preliminary data.</text>
</comment>
<dbReference type="AlphaFoldDB" id="A0A9N8VZ73"/>
<evidence type="ECO:0000313" key="4">
    <source>
        <dbReference type="Proteomes" id="UP000789831"/>
    </source>
</evidence>
<dbReference type="Pfam" id="PF07714">
    <property type="entry name" value="PK_Tyr_Ser-Thr"/>
    <property type="match status" value="2"/>
</dbReference>
<dbReference type="InterPro" id="IPR051681">
    <property type="entry name" value="Ser/Thr_Kinases-Pseudokinases"/>
</dbReference>
<dbReference type="OrthoDB" id="194358at2759"/>
<feature type="domain" description="Protein kinase" evidence="2">
    <location>
        <begin position="25"/>
        <end position="490"/>
    </location>
</feature>
<reference evidence="3" key="1">
    <citation type="submission" date="2021-06" db="EMBL/GenBank/DDBJ databases">
        <authorList>
            <person name="Kallberg Y."/>
            <person name="Tangrot J."/>
            <person name="Rosling A."/>
        </authorList>
    </citation>
    <scope>NUCLEOTIDE SEQUENCE</scope>
    <source>
        <strain evidence="3">MT106</strain>
    </source>
</reference>
<gene>
    <name evidence="3" type="ORF">AGERDE_LOCUS2762</name>
</gene>
<dbReference type="PANTHER" id="PTHR44329">
    <property type="entry name" value="SERINE/THREONINE-PROTEIN KINASE TNNI3K-RELATED"/>
    <property type="match status" value="1"/>
</dbReference>
<dbReference type="InterPro" id="IPR011009">
    <property type="entry name" value="Kinase-like_dom_sf"/>
</dbReference>
<keyword evidence="4" id="KW-1185">Reference proteome</keyword>
<dbReference type="PROSITE" id="PS00107">
    <property type="entry name" value="PROTEIN_KINASE_ATP"/>
    <property type="match status" value="1"/>
</dbReference>
<evidence type="ECO:0000256" key="1">
    <source>
        <dbReference type="PROSITE-ProRule" id="PRU10141"/>
    </source>
</evidence>
<dbReference type="PANTHER" id="PTHR44329:SF6">
    <property type="entry name" value="RECEPTOR-INTERACTING SERINE_THREONINE-PROTEIN KINASE 1"/>
    <property type="match status" value="1"/>
</dbReference>
<dbReference type="PROSITE" id="PS50011">
    <property type="entry name" value="PROTEIN_KINASE_DOM"/>
    <property type="match status" value="1"/>
</dbReference>
<dbReference type="GO" id="GO:0004674">
    <property type="term" value="F:protein serine/threonine kinase activity"/>
    <property type="evidence" value="ECO:0007669"/>
    <property type="project" value="TreeGrafter"/>
</dbReference>
<protein>
    <submittedName>
        <fullName evidence="3">11991_t:CDS:1</fullName>
    </submittedName>
</protein>
<feature type="binding site" evidence="1">
    <location>
        <position position="54"/>
    </location>
    <ligand>
        <name>ATP</name>
        <dbReference type="ChEBI" id="CHEBI:30616"/>
    </ligand>
</feature>
<sequence length="538" mass="61529">MTSLEKWFDDAISDGKIRRIPHETISKGKLIGEGGFGKVYLAECNSMTEKIVLKKIRKCHIKEKEKDILFAFIKELKIHSNLEQHESIIPLYGITENRNSYFLVMQFANNGTLSEFLKEKRDTLDWATKISIAKQMADGIHHLHSRDIIHRDLHSKNILLHNGHIKISDFGLSKNINSLSTSTSGFFGAIPYIEPKTLIDHRYKKDKRSDIYGLGVLFWEISSCCIPFKDYISNYQSLTGKISDGLREDPIINTPLEYMLLYKDCWQPEPTDRPLIQMVCSRLESIRIDIDMQPLGKINENNGDAKKDNLRQHLQNEHHNLTWYQRVALLESIVENLQSIHTKNYIHCNLHIGNVLKGKLDYEIEIAGLSYLRSVEETGLSKELYGVMSYMAPEILNGQPHTQTSNIYSIGIIMADIASGGKPPFGDYPSAAQLALAIIDGLRPKFSYGMPRCWKDLMKKCWHANPAQRPNVNQLLEEIREIRRLGSKWIVENIDEDGTDASSVDMNMSSVEEVNSDLRRFSHGDDLFDSNENKQFTA</sequence>
<evidence type="ECO:0000259" key="2">
    <source>
        <dbReference type="PROSITE" id="PS50011"/>
    </source>
</evidence>
<keyword evidence="1" id="KW-0547">Nucleotide-binding</keyword>
<dbReference type="EMBL" id="CAJVPL010000242">
    <property type="protein sequence ID" value="CAG8471481.1"/>
    <property type="molecule type" value="Genomic_DNA"/>
</dbReference>